<evidence type="ECO:0000256" key="2">
    <source>
        <dbReference type="ARBA" id="ARBA00022801"/>
    </source>
</evidence>
<evidence type="ECO:0000256" key="1">
    <source>
        <dbReference type="ARBA" id="ARBA00022723"/>
    </source>
</evidence>
<dbReference type="RefSeq" id="WP_184042771.1">
    <property type="nucleotide sequence ID" value="NZ_JACIGK010000004.1"/>
</dbReference>
<dbReference type="PANTHER" id="PTHR42988:SF2">
    <property type="entry name" value="CYCLIC NUCLEOTIDE PHOSPHODIESTERASE CBUA0032-RELATED"/>
    <property type="match status" value="1"/>
</dbReference>
<evidence type="ECO:0000259" key="5">
    <source>
        <dbReference type="Pfam" id="PF00149"/>
    </source>
</evidence>
<dbReference type="PANTHER" id="PTHR42988">
    <property type="entry name" value="PHOSPHOHYDROLASE"/>
    <property type="match status" value="1"/>
</dbReference>
<proteinExistence type="inferred from homology"/>
<comment type="similarity">
    <text evidence="4">Belongs to the cyclic nucleotide phosphodiesterase class-III family.</text>
</comment>
<keyword evidence="2" id="KW-0378">Hydrolase</keyword>
<sequence length="280" mass="30754">MPRLAHISDLHFGRIDASAVAALERDLLAQAPDLVVVSGDLTQRGRHRQFREARAFLDRLARPVLVVPGNHDVPAWNLVSRFLRPYRRFTRHITPDLSPLVTTDTLAILGLNTARRAVRHWNWALGSINARQLAEAARLLGEHGDGGRLRVVVTHHPVVLPPFHRSGPMLFNADRALSAFAANQVDLMISGHLHRTHAAVISVPRVTAGGAGPSWAMVVVQAGSATSTRLRDEPNGYNLLDMSTTPPRIRVESRAWRPDGGFATTARSAFSRESGHWVPA</sequence>
<dbReference type="Proteomes" id="UP000554286">
    <property type="component" value="Unassembled WGS sequence"/>
</dbReference>
<keyword evidence="3" id="KW-0408">Iron</keyword>
<dbReference type="InterPro" id="IPR029052">
    <property type="entry name" value="Metallo-depent_PP-like"/>
</dbReference>
<dbReference type="GO" id="GO:0016787">
    <property type="term" value="F:hydrolase activity"/>
    <property type="evidence" value="ECO:0007669"/>
    <property type="project" value="UniProtKB-KW"/>
</dbReference>
<evidence type="ECO:0000313" key="7">
    <source>
        <dbReference type="Proteomes" id="UP000554286"/>
    </source>
</evidence>
<dbReference type="CDD" id="cd07400">
    <property type="entry name" value="MPP_1"/>
    <property type="match status" value="1"/>
</dbReference>
<evidence type="ECO:0000256" key="4">
    <source>
        <dbReference type="ARBA" id="ARBA00025742"/>
    </source>
</evidence>
<organism evidence="6 7">
    <name type="scientific">Roseospira visakhapatnamensis</name>
    <dbReference type="NCBI Taxonomy" id="390880"/>
    <lineage>
        <taxon>Bacteria</taxon>
        <taxon>Pseudomonadati</taxon>
        <taxon>Pseudomonadota</taxon>
        <taxon>Alphaproteobacteria</taxon>
        <taxon>Rhodospirillales</taxon>
        <taxon>Rhodospirillaceae</taxon>
        <taxon>Roseospira</taxon>
    </lineage>
</organism>
<dbReference type="GO" id="GO:0046872">
    <property type="term" value="F:metal ion binding"/>
    <property type="evidence" value="ECO:0007669"/>
    <property type="project" value="UniProtKB-KW"/>
</dbReference>
<accession>A0A7W6RBL4</accession>
<dbReference type="SUPFAM" id="SSF56300">
    <property type="entry name" value="Metallo-dependent phosphatases"/>
    <property type="match status" value="1"/>
</dbReference>
<feature type="domain" description="Calcineurin-like phosphoesterase" evidence="5">
    <location>
        <begin position="3"/>
        <end position="195"/>
    </location>
</feature>
<dbReference type="InterPro" id="IPR050884">
    <property type="entry name" value="CNP_phosphodiesterase-III"/>
</dbReference>
<name>A0A7W6RBL4_9PROT</name>
<dbReference type="AlphaFoldDB" id="A0A7W6RBL4"/>
<gene>
    <name evidence="6" type="ORF">GGD89_000756</name>
</gene>
<dbReference type="InterPro" id="IPR004843">
    <property type="entry name" value="Calcineurin-like_PHP"/>
</dbReference>
<keyword evidence="7" id="KW-1185">Reference proteome</keyword>
<dbReference type="Gene3D" id="3.60.21.10">
    <property type="match status" value="1"/>
</dbReference>
<dbReference type="Pfam" id="PF00149">
    <property type="entry name" value="Metallophos"/>
    <property type="match status" value="1"/>
</dbReference>
<dbReference type="EMBL" id="JACIGK010000004">
    <property type="protein sequence ID" value="MBB4265141.1"/>
    <property type="molecule type" value="Genomic_DNA"/>
</dbReference>
<comment type="caution">
    <text evidence="6">The sequence shown here is derived from an EMBL/GenBank/DDBJ whole genome shotgun (WGS) entry which is preliminary data.</text>
</comment>
<keyword evidence="1" id="KW-0479">Metal-binding</keyword>
<protein>
    <submittedName>
        <fullName evidence="6">3',5'-cyclic AMP phosphodiesterase CpdA</fullName>
    </submittedName>
</protein>
<evidence type="ECO:0000313" key="6">
    <source>
        <dbReference type="EMBL" id="MBB4265141.1"/>
    </source>
</evidence>
<reference evidence="6 7" key="1">
    <citation type="submission" date="2020-08" db="EMBL/GenBank/DDBJ databases">
        <title>Genome sequencing of Purple Non-Sulfur Bacteria from various extreme environments.</title>
        <authorList>
            <person name="Mayer M."/>
        </authorList>
    </citation>
    <scope>NUCLEOTIDE SEQUENCE [LARGE SCALE GENOMIC DNA]</scope>
    <source>
        <strain evidence="6 7">JA131</strain>
    </source>
</reference>
<evidence type="ECO:0000256" key="3">
    <source>
        <dbReference type="ARBA" id="ARBA00023004"/>
    </source>
</evidence>